<dbReference type="AlphaFoldDB" id="A0A3M9NPK5"/>
<name>A0A3M9NPK5_9BACT</name>
<protein>
    <submittedName>
        <fullName evidence="1">Uncharacterized protein</fullName>
    </submittedName>
</protein>
<accession>A0A3M9NPK5</accession>
<dbReference type="RefSeq" id="WP_123118623.1">
    <property type="nucleotide sequence ID" value="NZ_RJJR01000001.1"/>
</dbReference>
<dbReference type="OrthoDB" id="949104at2"/>
<gene>
    <name evidence="1" type="ORF">EFY79_00030</name>
</gene>
<comment type="caution">
    <text evidence="1">The sequence shown here is derived from an EMBL/GenBank/DDBJ whole genome shotgun (WGS) entry which is preliminary data.</text>
</comment>
<keyword evidence="2" id="KW-1185">Reference proteome</keyword>
<reference evidence="1 2" key="1">
    <citation type="submission" date="2018-11" db="EMBL/GenBank/DDBJ databases">
        <title>Draft genome sequence of Ferruginibacter sp. BO-59.</title>
        <authorList>
            <person name="Im W.T."/>
        </authorList>
    </citation>
    <scope>NUCLEOTIDE SEQUENCE [LARGE SCALE GENOMIC DNA]</scope>
    <source>
        <strain evidence="1 2">BO-59</strain>
    </source>
</reference>
<evidence type="ECO:0000313" key="2">
    <source>
        <dbReference type="Proteomes" id="UP000267223"/>
    </source>
</evidence>
<dbReference type="EMBL" id="RJJR01000001">
    <property type="protein sequence ID" value="RNI39732.1"/>
    <property type="molecule type" value="Genomic_DNA"/>
</dbReference>
<organism evidence="1 2">
    <name type="scientific">Hanamia caeni</name>
    <dbReference type="NCBI Taxonomy" id="2294116"/>
    <lineage>
        <taxon>Bacteria</taxon>
        <taxon>Pseudomonadati</taxon>
        <taxon>Bacteroidota</taxon>
        <taxon>Chitinophagia</taxon>
        <taxon>Chitinophagales</taxon>
        <taxon>Chitinophagaceae</taxon>
        <taxon>Hanamia</taxon>
    </lineage>
</organism>
<sequence length="164" mass="18081">MEKYLLAENKKLLTGIYDDKMSAEEAYFSLRSCGYAIGEINVLMSKDTQLRYYSDFSTNHLSKKTAKNVTGGIADNFSSFGTNLKIPWPGLVVSGPMESDFDITDPKGSFTITEAVLKSGIPKDEMVRYIEGLKNGKIIITAVAKEAATKHSKLNNQILGNTRV</sequence>
<proteinExistence type="predicted"/>
<evidence type="ECO:0000313" key="1">
    <source>
        <dbReference type="EMBL" id="RNI39732.1"/>
    </source>
</evidence>
<dbReference type="Proteomes" id="UP000267223">
    <property type="component" value="Unassembled WGS sequence"/>
</dbReference>